<protein>
    <recommendedName>
        <fullName evidence="1">Putative Se/S carrier protein-like domain-containing protein</fullName>
    </recommendedName>
</protein>
<organism evidence="2 3">
    <name type="scientific">Caminicella sporogenes DSM 14501</name>
    <dbReference type="NCBI Taxonomy" id="1121266"/>
    <lineage>
        <taxon>Bacteria</taxon>
        <taxon>Bacillati</taxon>
        <taxon>Bacillota</taxon>
        <taxon>Clostridia</taxon>
        <taxon>Peptostreptococcales</taxon>
        <taxon>Caminicellaceae</taxon>
        <taxon>Caminicella</taxon>
    </lineage>
</organism>
<feature type="domain" description="Putative Se/S carrier protein-like" evidence="1">
    <location>
        <begin position="6"/>
        <end position="70"/>
    </location>
</feature>
<proteinExistence type="predicted"/>
<evidence type="ECO:0000313" key="2">
    <source>
        <dbReference type="EMBL" id="SHJ94297.1"/>
    </source>
</evidence>
<evidence type="ECO:0000313" key="3">
    <source>
        <dbReference type="Proteomes" id="UP000184082"/>
    </source>
</evidence>
<sequence length="90" mass="10648">MEKEFYVIAFESTHYAIMIERKIKEKFKIHTVPTPREITASCGLSIKFDSEYLSKILEELRKENVDYDKMGIYKIKRKGSKKVAEKINWG</sequence>
<dbReference type="InterPro" id="IPR021778">
    <property type="entry name" value="Se/S_carrier-like"/>
</dbReference>
<reference evidence="2 3" key="1">
    <citation type="submission" date="2016-11" db="EMBL/GenBank/DDBJ databases">
        <authorList>
            <person name="Jaros S."/>
            <person name="Januszkiewicz K."/>
            <person name="Wedrychowicz H."/>
        </authorList>
    </citation>
    <scope>NUCLEOTIDE SEQUENCE [LARGE SCALE GENOMIC DNA]</scope>
    <source>
        <strain evidence="2 3">DSM 14501</strain>
    </source>
</reference>
<evidence type="ECO:0000259" key="1">
    <source>
        <dbReference type="Pfam" id="PF11823"/>
    </source>
</evidence>
<keyword evidence="3" id="KW-1185">Reference proteome</keyword>
<dbReference type="Pfam" id="PF11823">
    <property type="entry name" value="Se_S_carrier"/>
    <property type="match status" value="1"/>
</dbReference>
<dbReference type="RefSeq" id="WP_072966142.1">
    <property type="nucleotide sequence ID" value="NZ_FRAJ01000006.1"/>
</dbReference>
<dbReference type="STRING" id="1121266.SAMN02745883_00857"/>
<accession>A0A1M6NF35</accession>
<name>A0A1M6NF35_9FIRM</name>
<gene>
    <name evidence="2" type="ORF">SAMN02745883_00857</name>
</gene>
<dbReference type="Proteomes" id="UP000184082">
    <property type="component" value="Unassembled WGS sequence"/>
</dbReference>
<dbReference type="EMBL" id="FRAJ01000006">
    <property type="protein sequence ID" value="SHJ94297.1"/>
    <property type="molecule type" value="Genomic_DNA"/>
</dbReference>
<dbReference type="AlphaFoldDB" id="A0A1M6NF35"/>